<dbReference type="NCBIfam" id="TIGR02136">
    <property type="entry name" value="ptsS_2"/>
    <property type="match status" value="1"/>
</dbReference>
<feature type="domain" description="PBP" evidence="5">
    <location>
        <begin position="32"/>
        <end position="288"/>
    </location>
</feature>
<dbReference type="PANTHER" id="PTHR30570:SF6">
    <property type="entry name" value="PHOSPHATE-BINDING PROTEIN PSTS"/>
    <property type="match status" value="1"/>
</dbReference>
<keyword evidence="4" id="KW-0964">Secreted</keyword>
<feature type="chain" id="PRO_5027137276" description="Phosphate-binding protein" evidence="4">
    <location>
        <begin position="20"/>
        <end position="320"/>
    </location>
</feature>
<keyword evidence="4" id="KW-0574">Periplasm</keyword>
<dbReference type="EMBL" id="CP031769">
    <property type="protein sequence ID" value="AXR05419.1"/>
    <property type="molecule type" value="Genomic_DNA"/>
</dbReference>
<evidence type="ECO:0000256" key="4">
    <source>
        <dbReference type="RuleBase" id="RU367119"/>
    </source>
</evidence>
<name>A0A346NIR2_9ALTE</name>
<dbReference type="GO" id="GO:0006817">
    <property type="term" value="P:phosphate ion transport"/>
    <property type="evidence" value="ECO:0007669"/>
    <property type="project" value="UniProtKB-UniRule"/>
</dbReference>
<dbReference type="Pfam" id="PF12849">
    <property type="entry name" value="PBP_like_2"/>
    <property type="match status" value="1"/>
</dbReference>
<dbReference type="OrthoDB" id="9765713at2"/>
<dbReference type="InterPro" id="IPR011862">
    <property type="entry name" value="Phos-bd"/>
</dbReference>
<feature type="signal peptide" evidence="4">
    <location>
        <begin position="1"/>
        <end position="19"/>
    </location>
</feature>
<dbReference type="KEGG" id="salm:D0Y50_02970"/>
<dbReference type="InterPro" id="IPR024370">
    <property type="entry name" value="PBP_domain"/>
</dbReference>
<evidence type="ECO:0000256" key="1">
    <source>
        <dbReference type="ARBA" id="ARBA00008725"/>
    </source>
</evidence>
<evidence type="ECO:0000313" key="7">
    <source>
        <dbReference type="Proteomes" id="UP000262073"/>
    </source>
</evidence>
<gene>
    <name evidence="6" type="ORF">D0Y50_02970</name>
</gene>
<evidence type="ECO:0000256" key="2">
    <source>
        <dbReference type="ARBA" id="ARBA00022448"/>
    </source>
</evidence>
<proteinExistence type="inferred from homology"/>
<organism evidence="6 7">
    <name type="scientific">Salinimonas sediminis</name>
    <dbReference type="NCBI Taxonomy" id="2303538"/>
    <lineage>
        <taxon>Bacteria</taxon>
        <taxon>Pseudomonadati</taxon>
        <taxon>Pseudomonadota</taxon>
        <taxon>Gammaproteobacteria</taxon>
        <taxon>Alteromonadales</taxon>
        <taxon>Alteromonadaceae</taxon>
        <taxon>Alteromonas/Salinimonas group</taxon>
        <taxon>Salinimonas</taxon>
    </lineage>
</organism>
<keyword evidence="3 4" id="KW-0732">Signal</keyword>
<dbReference type="Proteomes" id="UP000262073">
    <property type="component" value="Chromosome"/>
</dbReference>
<evidence type="ECO:0000313" key="6">
    <source>
        <dbReference type="EMBL" id="AXR05419.1"/>
    </source>
</evidence>
<dbReference type="InterPro" id="IPR050811">
    <property type="entry name" value="Phosphate_ABC_transporter"/>
</dbReference>
<dbReference type="GO" id="GO:0007155">
    <property type="term" value="P:cell adhesion"/>
    <property type="evidence" value="ECO:0007669"/>
    <property type="project" value="UniProtKB-UniRule"/>
</dbReference>
<dbReference type="SUPFAM" id="SSF53850">
    <property type="entry name" value="Periplasmic binding protein-like II"/>
    <property type="match status" value="1"/>
</dbReference>
<keyword evidence="7" id="KW-1185">Reference proteome</keyword>
<dbReference type="GO" id="GO:0042597">
    <property type="term" value="C:periplasmic space"/>
    <property type="evidence" value="ECO:0007669"/>
    <property type="project" value="UniProtKB-SubCell"/>
</dbReference>
<evidence type="ECO:0000256" key="3">
    <source>
        <dbReference type="ARBA" id="ARBA00022729"/>
    </source>
</evidence>
<reference evidence="6 7" key="1">
    <citation type="submission" date="2018-08" db="EMBL/GenBank/DDBJ databases">
        <title>Salinimonas sediminis sp. nov., a piezophilic bacterium isolated from a deep-sea sediment sample from the New Britain Trench.</title>
        <authorList>
            <person name="Cao J."/>
        </authorList>
    </citation>
    <scope>NUCLEOTIDE SEQUENCE [LARGE SCALE GENOMIC DNA]</scope>
    <source>
        <strain evidence="6 7">N102</strain>
    </source>
</reference>
<comment type="function">
    <text evidence="4">Involved in the system for phosphate transport across the cytoplasmic membrane.</text>
</comment>
<dbReference type="PANTHER" id="PTHR30570">
    <property type="entry name" value="PERIPLASMIC PHOSPHATE BINDING COMPONENT OF PHOSPHATE ABC TRANSPORTER"/>
    <property type="match status" value="1"/>
</dbReference>
<accession>A0A346NIR2</accession>
<dbReference type="Gene3D" id="3.40.190.10">
    <property type="entry name" value="Periplasmic binding protein-like II"/>
    <property type="match status" value="2"/>
</dbReference>
<keyword evidence="2 4" id="KW-0813">Transport</keyword>
<keyword evidence="4" id="KW-0592">Phosphate transport</keyword>
<dbReference type="AlphaFoldDB" id="A0A346NIR2"/>
<dbReference type="GO" id="GO:0005576">
    <property type="term" value="C:extracellular region"/>
    <property type="evidence" value="ECO:0007669"/>
    <property type="project" value="UniProtKB-SubCell"/>
</dbReference>
<sequence>MFKCVVLCLLGCVSLPLIAATPPVPDYERQPGVAGKITSVGSDTLANLMTFWSQEFKALYPQVKFQIQASGSSTAPPALTEGTATLGPMSRELKPSEVREFVREYGYPPTVLRVAMDAIAIFVERRNPLTGLTLSDVDALFSQTRFCGSNASITQWSQLGVSAPLAHAPVRLFGRNSVSGTYGLFKVMALCDGDFKPTVNEQPGSASVVLSVASSRNGMGYAAYGYKTAGVKALAIGADRSALIPLTMKTVRDETYPYARYLYLVINKAPNQPLPTLEREFLRYILSRQGQQQVQRDGYFPVREDVLLRQRRLLDGGNTL</sequence>
<dbReference type="RefSeq" id="WP_117315427.1">
    <property type="nucleotide sequence ID" value="NZ_CP031769.1"/>
</dbReference>
<comment type="subcellular location">
    <subcellularLocation>
        <location evidence="4">Periplasm</location>
    </subcellularLocation>
    <subcellularLocation>
        <location evidence="4">Secreted</location>
    </subcellularLocation>
</comment>
<comment type="similarity">
    <text evidence="1 4">Belongs to the PstS family.</text>
</comment>
<evidence type="ECO:0000259" key="5">
    <source>
        <dbReference type="Pfam" id="PF12849"/>
    </source>
</evidence>
<dbReference type="CDD" id="cd13653">
    <property type="entry name" value="PBP2_phosphate_like_1"/>
    <property type="match status" value="1"/>
</dbReference>
<dbReference type="GO" id="GO:0042301">
    <property type="term" value="F:phosphate ion binding"/>
    <property type="evidence" value="ECO:0007669"/>
    <property type="project" value="UniProtKB-UniRule"/>
</dbReference>
<protein>
    <recommendedName>
        <fullName evidence="4">Phosphate-binding protein</fullName>
    </recommendedName>
</protein>